<organism evidence="2 3">
    <name type="scientific">Sphaerobacter thermophilus (strain ATCC 49802 / DSM 20745 / KCCM 41009 / NCIMB 13125 / S 6022)</name>
    <dbReference type="NCBI Taxonomy" id="479434"/>
    <lineage>
        <taxon>Bacteria</taxon>
        <taxon>Pseudomonadati</taxon>
        <taxon>Thermomicrobiota</taxon>
        <taxon>Thermomicrobia</taxon>
        <taxon>Sphaerobacterales</taxon>
        <taxon>Sphaerobacterineae</taxon>
        <taxon>Sphaerobacteraceae</taxon>
        <taxon>Sphaerobacter</taxon>
    </lineage>
</organism>
<dbReference type="EMBL" id="CP001823">
    <property type="protein sequence ID" value="ACZ39450.1"/>
    <property type="molecule type" value="Genomic_DNA"/>
</dbReference>
<dbReference type="HOGENOM" id="CLU_1224110_0_0_0"/>
<feature type="region of interest" description="Disordered" evidence="1">
    <location>
        <begin position="112"/>
        <end position="143"/>
    </location>
</feature>
<feature type="region of interest" description="Disordered" evidence="1">
    <location>
        <begin position="192"/>
        <end position="226"/>
    </location>
</feature>
<protein>
    <submittedName>
        <fullName evidence="2">Uncharacterized protein</fullName>
    </submittedName>
</protein>
<feature type="compositionally biased region" description="Basic residues" evidence="1">
    <location>
        <begin position="214"/>
        <end position="226"/>
    </location>
</feature>
<dbReference type="KEGG" id="sti:Sthe_2020"/>
<name>D1C5P8_SPHTD</name>
<accession>D1C5P8</accession>
<sequence>MDGRVLRGTRFLSNSRNWVPRARLHGTFVRLGRVDKRANRCYRLSGLFVGWGAYGCPRDDPFDRTVACGAGNDEVPTGCPWTRPCGPCPLGVADGPGAWLRHVAATLPGKRRWDMGRTGLSPGVAAPSSSSRDPPGSPSPVHRALRTRRLCGPAGQCWGVAERTRSRTATARWGTKLPSRWLVRSLVAGAGAAPAPQLRCHTTPQNGEEGGRVRLLRSRQRPPRPG</sequence>
<reference evidence="3" key="1">
    <citation type="submission" date="2009-11" db="EMBL/GenBank/DDBJ databases">
        <title>The complete chromosome 1 of Sphaerobacter thermophilus DSM 20745.</title>
        <authorList>
            <person name="Lucas S."/>
            <person name="Copeland A."/>
            <person name="Lapidus A."/>
            <person name="Glavina del Rio T."/>
            <person name="Dalin E."/>
            <person name="Tice H."/>
            <person name="Bruce D."/>
            <person name="Goodwin L."/>
            <person name="Pitluck S."/>
            <person name="Kyrpides N."/>
            <person name="Mavromatis K."/>
            <person name="Ivanova N."/>
            <person name="Mikhailova N."/>
            <person name="LaButti K.M."/>
            <person name="Clum A."/>
            <person name="Sun H.I."/>
            <person name="Brettin T."/>
            <person name="Detter J.C."/>
            <person name="Han C."/>
            <person name="Larimer F."/>
            <person name="Land M."/>
            <person name="Hauser L."/>
            <person name="Markowitz V."/>
            <person name="Cheng J.F."/>
            <person name="Hugenholtz P."/>
            <person name="Woyke T."/>
            <person name="Wu D."/>
            <person name="Steenblock K."/>
            <person name="Schneider S."/>
            <person name="Pukall R."/>
            <person name="Goeker M."/>
            <person name="Klenk H.P."/>
            <person name="Eisen J.A."/>
        </authorList>
    </citation>
    <scope>NUCLEOTIDE SEQUENCE [LARGE SCALE GENOMIC DNA]</scope>
    <source>
        <strain evidence="3">ATCC 49802 / DSM 20745 / S 6022</strain>
    </source>
</reference>
<reference evidence="2 3" key="2">
    <citation type="journal article" date="2010" name="Stand. Genomic Sci.">
        <title>Complete genome sequence of Desulfohalobium retbaense type strain (HR(100)).</title>
        <authorList>
            <person name="Spring S."/>
            <person name="Nolan M."/>
            <person name="Lapidus A."/>
            <person name="Glavina Del Rio T."/>
            <person name="Copeland A."/>
            <person name="Tice H."/>
            <person name="Cheng J.F."/>
            <person name="Lucas S."/>
            <person name="Land M."/>
            <person name="Chen F."/>
            <person name="Bruce D."/>
            <person name="Goodwin L."/>
            <person name="Pitluck S."/>
            <person name="Ivanova N."/>
            <person name="Mavromatis K."/>
            <person name="Mikhailova N."/>
            <person name="Pati A."/>
            <person name="Chen A."/>
            <person name="Palaniappan K."/>
            <person name="Hauser L."/>
            <person name="Chang Y.J."/>
            <person name="Jeffries C.D."/>
            <person name="Munk C."/>
            <person name="Kiss H."/>
            <person name="Chain P."/>
            <person name="Han C."/>
            <person name="Brettin T."/>
            <person name="Detter J.C."/>
            <person name="Schuler E."/>
            <person name="Goker M."/>
            <person name="Rohde M."/>
            <person name="Bristow J."/>
            <person name="Eisen J.A."/>
            <person name="Markowitz V."/>
            <person name="Hugenholtz P."/>
            <person name="Kyrpides N.C."/>
            <person name="Klenk H.P."/>
        </authorList>
    </citation>
    <scope>NUCLEOTIDE SEQUENCE [LARGE SCALE GENOMIC DNA]</scope>
    <source>
        <strain evidence="3">ATCC 49802 / DSM 20745 / S 6022</strain>
    </source>
</reference>
<dbReference type="Proteomes" id="UP000002027">
    <property type="component" value="Chromosome 1"/>
</dbReference>
<evidence type="ECO:0000313" key="3">
    <source>
        <dbReference type="Proteomes" id="UP000002027"/>
    </source>
</evidence>
<keyword evidence="3" id="KW-1185">Reference proteome</keyword>
<proteinExistence type="predicted"/>
<dbReference type="AlphaFoldDB" id="D1C5P8"/>
<evidence type="ECO:0000256" key="1">
    <source>
        <dbReference type="SAM" id="MobiDB-lite"/>
    </source>
</evidence>
<evidence type="ECO:0000313" key="2">
    <source>
        <dbReference type="EMBL" id="ACZ39450.1"/>
    </source>
</evidence>
<dbReference type="InParanoid" id="D1C5P8"/>
<dbReference type="STRING" id="479434.Sthe_2020"/>
<gene>
    <name evidence="2" type="ordered locus">Sthe_2020</name>
</gene>